<dbReference type="CDD" id="cd19106">
    <property type="entry name" value="AKR_AKR1A1-4"/>
    <property type="match status" value="1"/>
</dbReference>
<dbReference type="GO" id="GO:0046185">
    <property type="term" value="P:aldehyde catabolic process"/>
    <property type="evidence" value="ECO:0007669"/>
    <property type="project" value="InterPro"/>
</dbReference>
<keyword evidence="5" id="KW-0963">Cytoplasm</keyword>
<reference evidence="31 32" key="1">
    <citation type="journal article" date="2019" name="PLoS ONE">
        <title>Genomic analyses reveal an absence of contemporary introgressive admixture between fin whales and blue whales, despite known hybrids.</title>
        <authorList>
            <person name="Westbury M.V."/>
            <person name="Petersen B."/>
            <person name="Lorenzen E.D."/>
        </authorList>
    </citation>
    <scope>NUCLEOTIDE SEQUENCE [LARGE SCALE GENOMIC DNA]</scope>
    <source>
        <strain evidence="31">FinWhale-01</strain>
    </source>
</reference>
<evidence type="ECO:0000256" key="14">
    <source>
        <dbReference type="ARBA" id="ARBA00024099"/>
    </source>
</evidence>
<evidence type="ECO:0000256" key="6">
    <source>
        <dbReference type="ARBA" id="ARBA00022857"/>
    </source>
</evidence>
<evidence type="ECO:0000256" key="21">
    <source>
        <dbReference type="ARBA" id="ARBA00047532"/>
    </source>
</evidence>
<dbReference type="InterPro" id="IPR018170">
    <property type="entry name" value="Aldo/ket_reductase_CS"/>
</dbReference>
<evidence type="ECO:0000256" key="20">
    <source>
        <dbReference type="ARBA" id="ARBA00047277"/>
    </source>
</evidence>
<comment type="caution">
    <text evidence="31">The sequence shown here is derived from an EMBL/GenBank/DDBJ whole genome shotgun (WGS) entry which is preliminary data.</text>
</comment>
<dbReference type="InterPro" id="IPR023210">
    <property type="entry name" value="NADP_OxRdtase_dom"/>
</dbReference>
<comment type="catalytic activity">
    <reaction evidence="20">
        <text>allyl alcohol + NADP(+) = acrolein + NADPH + H(+)</text>
        <dbReference type="Rhea" id="RHEA:12168"/>
        <dbReference type="ChEBI" id="CHEBI:15368"/>
        <dbReference type="ChEBI" id="CHEBI:15378"/>
        <dbReference type="ChEBI" id="CHEBI:16605"/>
        <dbReference type="ChEBI" id="CHEBI:57783"/>
        <dbReference type="ChEBI" id="CHEBI:58349"/>
        <dbReference type="EC" id="1.1.1.54"/>
    </reaction>
</comment>
<dbReference type="GO" id="GO:0042840">
    <property type="term" value="P:D-glucuronate catabolic process"/>
    <property type="evidence" value="ECO:0007669"/>
    <property type="project" value="UniProtKB-ARBA"/>
</dbReference>
<evidence type="ECO:0000259" key="30">
    <source>
        <dbReference type="Pfam" id="PF00248"/>
    </source>
</evidence>
<accession>A0A643BVN2</accession>
<comment type="catalytic activity">
    <reaction evidence="25">
        <text>a primary alcohol + NADP(+) = an aldehyde + NADPH + H(+)</text>
        <dbReference type="Rhea" id="RHEA:15937"/>
        <dbReference type="ChEBI" id="CHEBI:15378"/>
        <dbReference type="ChEBI" id="CHEBI:15734"/>
        <dbReference type="ChEBI" id="CHEBI:17478"/>
        <dbReference type="ChEBI" id="CHEBI:57783"/>
        <dbReference type="ChEBI" id="CHEBI:58349"/>
        <dbReference type="EC" id="1.1.1.2"/>
    </reaction>
</comment>
<evidence type="ECO:0000256" key="11">
    <source>
        <dbReference type="ARBA" id="ARBA00024068"/>
    </source>
</evidence>
<evidence type="ECO:0000256" key="25">
    <source>
        <dbReference type="ARBA" id="ARBA00048262"/>
    </source>
</evidence>
<evidence type="ECO:0000256" key="3">
    <source>
        <dbReference type="ARBA" id="ARBA00007905"/>
    </source>
</evidence>
<keyword evidence="7" id="KW-0560">Oxidoreductase</keyword>
<evidence type="ECO:0000313" key="31">
    <source>
        <dbReference type="EMBL" id="KAB0392056.1"/>
    </source>
</evidence>
<dbReference type="OrthoDB" id="416253at2759"/>
<keyword evidence="4" id="KW-1003">Cell membrane</keyword>
<evidence type="ECO:0000256" key="12">
    <source>
        <dbReference type="ARBA" id="ARBA00024070"/>
    </source>
</evidence>
<dbReference type="InterPro" id="IPR044481">
    <property type="entry name" value="AKR1A"/>
</dbReference>
<evidence type="ECO:0000256" key="26">
    <source>
        <dbReference type="ARBA" id="ARBA00048724"/>
    </source>
</evidence>
<dbReference type="InterPro" id="IPR036812">
    <property type="entry name" value="NAD(P)_OxRdtase_dom_sf"/>
</dbReference>
<dbReference type="SUPFAM" id="SSF51430">
    <property type="entry name" value="NAD(P)-linked oxidoreductase"/>
    <property type="match status" value="1"/>
</dbReference>
<evidence type="ECO:0000256" key="1">
    <source>
        <dbReference type="ARBA" id="ARBA00004221"/>
    </source>
</evidence>
<name>A0A643BVN2_BALPH</name>
<dbReference type="GO" id="GO:0047941">
    <property type="term" value="F:glucuronolactone reductase activity"/>
    <property type="evidence" value="ECO:0007669"/>
    <property type="project" value="UniProtKB-EC"/>
</dbReference>
<evidence type="ECO:0000256" key="24">
    <source>
        <dbReference type="ARBA" id="ARBA00048207"/>
    </source>
</evidence>
<dbReference type="GO" id="GO:0047655">
    <property type="term" value="F:allyl-alcohol dehydrogenase activity"/>
    <property type="evidence" value="ECO:0007669"/>
    <property type="project" value="UniProtKB-EC"/>
</dbReference>
<keyword evidence="8" id="KW-0472">Membrane</keyword>
<comment type="catalytic activity">
    <reaction evidence="29">
        <text>3-deoxyfructose + NADP(+) = 3-deoxyglucosone + NADPH + H(+)</text>
        <dbReference type="Rhea" id="RHEA:58668"/>
        <dbReference type="ChEBI" id="CHEBI:15378"/>
        <dbReference type="ChEBI" id="CHEBI:57783"/>
        <dbReference type="ChEBI" id="CHEBI:58349"/>
        <dbReference type="ChEBI" id="CHEBI:60777"/>
        <dbReference type="ChEBI" id="CHEBI:142685"/>
    </reaction>
</comment>
<evidence type="ECO:0000256" key="9">
    <source>
        <dbReference type="ARBA" id="ARBA00024066"/>
    </source>
</evidence>
<evidence type="ECO:0000256" key="4">
    <source>
        <dbReference type="ARBA" id="ARBA00022475"/>
    </source>
</evidence>
<evidence type="ECO:0000256" key="23">
    <source>
        <dbReference type="ARBA" id="ARBA00048085"/>
    </source>
</evidence>
<dbReference type="Proteomes" id="UP000437017">
    <property type="component" value="Unassembled WGS sequence"/>
</dbReference>
<proteinExistence type="inferred from homology"/>
<dbReference type="Gene3D" id="3.20.20.100">
    <property type="entry name" value="NADP-dependent oxidoreductase domain"/>
    <property type="match status" value="1"/>
</dbReference>
<dbReference type="PROSITE" id="PS00798">
    <property type="entry name" value="ALDOKETO_REDUCTASE_1"/>
    <property type="match status" value="1"/>
</dbReference>
<evidence type="ECO:0000256" key="13">
    <source>
        <dbReference type="ARBA" id="ARBA00024074"/>
    </source>
</evidence>
<comment type="subcellular location">
    <subcellularLocation>
        <location evidence="1">Apical cell membrane</location>
    </subcellularLocation>
    <subcellularLocation>
        <location evidence="2">Cytoplasm</location>
        <location evidence="2">Cytosol</location>
    </subcellularLocation>
</comment>
<dbReference type="GO" id="GO:0047939">
    <property type="term" value="F:L-glucuronate reductase activity"/>
    <property type="evidence" value="ECO:0007669"/>
    <property type="project" value="UniProtKB-EC"/>
</dbReference>
<evidence type="ECO:0000256" key="16">
    <source>
        <dbReference type="ARBA" id="ARBA00032111"/>
    </source>
</evidence>
<evidence type="ECO:0000256" key="19">
    <source>
        <dbReference type="ARBA" id="ARBA00044808"/>
    </source>
</evidence>
<dbReference type="Pfam" id="PF00248">
    <property type="entry name" value="Aldo_ket_red"/>
    <property type="match status" value="1"/>
</dbReference>
<keyword evidence="6" id="KW-0521">NADP</keyword>
<evidence type="ECO:0000256" key="18">
    <source>
        <dbReference type="ARBA" id="ARBA00033112"/>
    </source>
</evidence>
<evidence type="ECO:0000256" key="10">
    <source>
        <dbReference type="ARBA" id="ARBA00024067"/>
    </source>
</evidence>
<evidence type="ECO:0000256" key="29">
    <source>
        <dbReference type="ARBA" id="ARBA00049540"/>
    </source>
</evidence>
<evidence type="ECO:0000256" key="27">
    <source>
        <dbReference type="ARBA" id="ARBA00049025"/>
    </source>
</evidence>
<dbReference type="FunFam" id="3.20.20.100:FF:000006">
    <property type="entry name" value="Aldo-keto reductase family 1 member A1"/>
    <property type="match status" value="1"/>
</dbReference>
<dbReference type="EC" id="1.1.1.2" evidence="13"/>
<dbReference type="GO" id="GO:0005829">
    <property type="term" value="C:cytosol"/>
    <property type="evidence" value="ECO:0007669"/>
    <property type="project" value="UniProtKB-SubCell"/>
</dbReference>
<dbReference type="PROSITE" id="PS00062">
    <property type="entry name" value="ALDOKETO_REDUCTASE_2"/>
    <property type="match status" value="1"/>
</dbReference>
<dbReference type="EC" id="1.1.1.54" evidence="12"/>
<comment type="catalytic activity">
    <reaction evidence="24">
        <text>S-nitrosoglutathione + NADPH + H(+) = S-(hydroxysulfenamide)glutathione + NADP(+)</text>
        <dbReference type="Rhea" id="RHEA:63500"/>
        <dbReference type="ChEBI" id="CHEBI:15378"/>
        <dbReference type="ChEBI" id="CHEBI:57783"/>
        <dbReference type="ChEBI" id="CHEBI:58349"/>
        <dbReference type="ChEBI" id="CHEBI:145544"/>
        <dbReference type="ChEBI" id="CHEBI:229723"/>
    </reaction>
</comment>
<comment type="catalytic activity">
    <reaction evidence="22">
        <text>S-nitroso-CoA + NADPH + H(+) = sulfinamide-CoA + NADP(+)</text>
        <dbReference type="Rhea" id="RHEA:78375"/>
        <dbReference type="ChEBI" id="CHEBI:15378"/>
        <dbReference type="ChEBI" id="CHEBI:57783"/>
        <dbReference type="ChEBI" id="CHEBI:58349"/>
        <dbReference type="ChEBI" id="CHEBI:145546"/>
        <dbReference type="ChEBI" id="CHEBI:145548"/>
    </reaction>
    <physiologicalReaction direction="left-to-right" evidence="22">
        <dbReference type="Rhea" id="RHEA:78376"/>
    </physiologicalReaction>
</comment>
<sequence length="371" mass="41293">SYLITARLKSLSPVSGQFLAAHQSRKLRPIGSLAGHRTELKSHTSLSTSCARAEGTMAASCILLHTGQKMPLIGLGTWKSEPGQVKAVIKYALSIGYRHIDCAAIYGNETEIGEALKENVGPGKLVPREELFVTSKLWNTKHHPEDVEPALRKTLADLQLEYLDLYLMHWPYAFEVFIQGIGGWRSHETWKALEALVAKGLVRALGLSNFSSRQIDDVLSVASVRPAVLQVECHPYLAQNELIAHCQARGLEVTAYSPLGSSDRAWRDPAEPVLLEEPVVLALAEEHGRSPAQILLRWQVQRKVSCIPKSVTPSHILQNIQVFDFTFSLEEMKQLDALNKNLRFIVPMLTVDGKRVPRDAGHPLYPFNDPY</sequence>
<keyword evidence="32" id="KW-1185">Reference proteome</keyword>
<comment type="catalytic activity">
    <reaction evidence="27">
        <text>glycerol + NADP(+) = D-glyceraldehyde + NADPH + H(+)</text>
        <dbReference type="Rhea" id="RHEA:23592"/>
        <dbReference type="ChEBI" id="CHEBI:15378"/>
        <dbReference type="ChEBI" id="CHEBI:17378"/>
        <dbReference type="ChEBI" id="CHEBI:17754"/>
        <dbReference type="ChEBI" id="CHEBI:57783"/>
        <dbReference type="ChEBI" id="CHEBI:58349"/>
        <dbReference type="EC" id="1.1.1.372"/>
    </reaction>
</comment>
<comment type="catalytic activity">
    <reaction evidence="28">
        <text>hydroxyacetone + NADP(+) = methylglyoxal + NADPH + H(+)</text>
        <dbReference type="Rhea" id="RHEA:27986"/>
        <dbReference type="ChEBI" id="CHEBI:15378"/>
        <dbReference type="ChEBI" id="CHEBI:17158"/>
        <dbReference type="ChEBI" id="CHEBI:27957"/>
        <dbReference type="ChEBI" id="CHEBI:57783"/>
        <dbReference type="ChEBI" id="CHEBI:58349"/>
    </reaction>
</comment>
<evidence type="ECO:0000256" key="5">
    <source>
        <dbReference type="ARBA" id="ARBA00022490"/>
    </source>
</evidence>
<dbReference type="PANTHER" id="PTHR11732">
    <property type="entry name" value="ALDO/KETO REDUCTASE"/>
    <property type="match status" value="1"/>
</dbReference>
<organism evidence="31 32">
    <name type="scientific">Balaenoptera physalus</name>
    <name type="common">Fin whale</name>
    <name type="synonym">Balaena physalus</name>
    <dbReference type="NCBI Taxonomy" id="9770"/>
    <lineage>
        <taxon>Eukaryota</taxon>
        <taxon>Metazoa</taxon>
        <taxon>Chordata</taxon>
        <taxon>Craniata</taxon>
        <taxon>Vertebrata</taxon>
        <taxon>Euteleostomi</taxon>
        <taxon>Mammalia</taxon>
        <taxon>Eutheria</taxon>
        <taxon>Laurasiatheria</taxon>
        <taxon>Artiodactyla</taxon>
        <taxon>Whippomorpha</taxon>
        <taxon>Cetacea</taxon>
        <taxon>Mysticeti</taxon>
        <taxon>Balaenopteridae</taxon>
        <taxon>Balaenoptera</taxon>
    </lineage>
</organism>
<comment type="catalytic activity">
    <reaction evidence="23">
        <text>glycerol + NADP(+) = L-glyceraldehyde + NADPH + H(+)</text>
        <dbReference type="Rhea" id="RHEA:38111"/>
        <dbReference type="ChEBI" id="CHEBI:15378"/>
        <dbReference type="ChEBI" id="CHEBI:17754"/>
        <dbReference type="ChEBI" id="CHEBI:27975"/>
        <dbReference type="ChEBI" id="CHEBI:57783"/>
        <dbReference type="ChEBI" id="CHEBI:58349"/>
        <dbReference type="EC" id="1.1.1.372"/>
    </reaction>
</comment>
<comment type="catalytic activity">
    <reaction evidence="26">
        <text>L-gulono-1,4-lactone + NADP(+) = D-glucurono-3,6-lactone + NADPH + H(+)</text>
        <dbReference type="Rhea" id="RHEA:18925"/>
        <dbReference type="ChEBI" id="CHEBI:15378"/>
        <dbReference type="ChEBI" id="CHEBI:17587"/>
        <dbReference type="ChEBI" id="CHEBI:18268"/>
        <dbReference type="ChEBI" id="CHEBI:57783"/>
        <dbReference type="ChEBI" id="CHEBI:58349"/>
        <dbReference type="EC" id="1.1.1.20"/>
    </reaction>
</comment>
<evidence type="ECO:0000313" key="32">
    <source>
        <dbReference type="Proteomes" id="UP000437017"/>
    </source>
</evidence>
<dbReference type="PRINTS" id="PR00069">
    <property type="entry name" value="ALDKETRDTASE"/>
</dbReference>
<dbReference type="GO" id="GO:0016324">
    <property type="term" value="C:apical plasma membrane"/>
    <property type="evidence" value="ECO:0007669"/>
    <property type="project" value="UniProtKB-SubCell"/>
</dbReference>
<dbReference type="InterPro" id="IPR020471">
    <property type="entry name" value="AKR"/>
</dbReference>
<gene>
    <name evidence="31" type="ORF">E2I00_013302</name>
</gene>
<evidence type="ECO:0000256" key="17">
    <source>
        <dbReference type="ARBA" id="ARBA00032421"/>
    </source>
</evidence>
<evidence type="ECO:0000256" key="2">
    <source>
        <dbReference type="ARBA" id="ARBA00004514"/>
    </source>
</evidence>
<evidence type="ECO:0000256" key="28">
    <source>
        <dbReference type="ARBA" id="ARBA00049445"/>
    </source>
</evidence>
<dbReference type="AlphaFoldDB" id="A0A643BVN2"/>
<dbReference type="EMBL" id="SGJD01004049">
    <property type="protein sequence ID" value="KAB0392056.1"/>
    <property type="molecule type" value="Genomic_DNA"/>
</dbReference>
<dbReference type="EC" id="1.1.1.20" evidence="11"/>
<dbReference type="GO" id="GO:0008106">
    <property type="term" value="F:alcohol dehydrogenase (NADP+) activity"/>
    <property type="evidence" value="ECO:0007669"/>
    <property type="project" value="UniProtKB-EC"/>
</dbReference>
<evidence type="ECO:0000256" key="22">
    <source>
        <dbReference type="ARBA" id="ARBA00047706"/>
    </source>
</evidence>
<feature type="domain" description="NADP-dependent oxidoreductase" evidence="30">
    <location>
        <begin position="73"/>
        <end position="339"/>
    </location>
</feature>
<evidence type="ECO:0000256" key="15">
    <source>
        <dbReference type="ARBA" id="ARBA00029846"/>
    </source>
</evidence>
<protein>
    <recommendedName>
        <fullName evidence="14">Aldo-keto reductase family 1 member A1</fullName>
        <ecNumber evidence="10">1.1.1.19</ecNumber>
        <ecNumber evidence="13">1.1.1.2</ecNumber>
        <ecNumber evidence="11">1.1.1.20</ecNumber>
        <ecNumber evidence="9">1.1.1.372</ecNumber>
        <ecNumber evidence="12">1.1.1.54</ecNumber>
    </recommendedName>
    <alternativeName>
        <fullName evidence="16">Alcohol dehydrogenase [NADP(+)]</fullName>
    </alternativeName>
    <alternativeName>
        <fullName evidence="15">Aldehyde reductase</fullName>
    </alternativeName>
    <alternativeName>
        <fullName evidence="18">Glucuronate reductase</fullName>
    </alternativeName>
    <alternativeName>
        <fullName evidence="17">Glucuronolactone reductase</fullName>
    </alternativeName>
    <alternativeName>
        <fullName evidence="19">S-nitroso-CoA reductase</fullName>
    </alternativeName>
</protein>
<evidence type="ECO:0000256" key="7">
    <source>
        <dbReference type="ARBA" id="ARBA00023002"/>
    </source>
</evidence>
<dbReference type="EC" id="1.1.1.19" evidence="10"/>
<evidence type="ECO:0000256" key="8">
    <source>
        <dbReference type="ARBA" id="ARBA00023136"/>
    </source>
</evidence>
<feature type="non-terminal residue" evidence="31">
    <location>
        <position position="1"/>
    </location>
</feature>
<comment type="similarity">
    <text evidence="3">Belongs to the aldo/keto reductase family.</text>
</comment>
<comment type="catalytic activity">
    <reaction evidence="21">
        <text>L-gulonate + NADP(+) = aldehydo-D-glucuronate + NADPH + H(+)</text>
        <dbReference type="Rhea" id="RHEA:14909"/>
        <dbReference type="ChEBI" id="CHEBI:13115"/>
        <dbReference type="ChEBI" id="CHEBI:15378"/>
        <dbReference type="ChEBI" id="CHEBI:57783"/>
        <dbReference type="ChEBI" id="CHEBI:58349"/>
        <dbReference type="ChEBI" id="CHEBI:142686"/>
        <dbReference type="EC" id="1.1.1.19"/>
    </reaction>
</comment>
<dbReference type="EC" id="1.1.1.372" evidence="9"/>